<keyword evidence="3" id="KW-1185">Reference proteome</keyword>
<dbReference type="Gene3D" id="3.90.215.10">
    <property type="entry name" value="Gamma Fibrinogen, chain A, domain 1"/>
    <property type="match status" value="1"/>
</dbReference>
<sequence length="144" mass="16851">MFYLTNQKMYELRIDLNNVNGEPYYAKYDLFRISDEGSKYRLVGLGEYDSNSTANFDAFASSRGHSFSTRDQENDVTPYRHCATHTDSAWWFGPGEGDLFCGNSVFNTRYNSGTYYKTVRWYNLPGNLYYIKYTEMKIRPLPVI</sequence>
<feature type="domain" description="Fibrinogen C-terminal" evidence="1">
    <location>
        <begin position="1"/>
        <end position="142"/>
    </location>
</feature>
<dbReference type="PANTHER" id="PTHR19143">
    <property type="entry name" value="FIBRINOGEN/TENASCIN/ANGIOPOEITIN"/>
    <property type="match status" value="1"/>
</dbReference>
<dbReference type="InterPro" id="IPR014716">
    <property type="entry name" value="Fibrinogen_a/b/g_C_1"/>
</dbReference>
<organism evidence="2 3">
    <name type="scientific">Holothuria leucospilota</name>
    <name type="common">Black long sea cucumber</name>
    <name type="synonym">Mertensiothuria leucospilota</name>
    <dbReference type="NCBI Taxonomy" id="206669"/>
    <lineage>
        <taxon>Eukaryota</taxon>
        <taxon>Metazoa</taxon>
        <taxon>Echinodermata</taxon>
        <taxon>Eleutherozoa</taxon>
        <taxon>Echinozoa</taxon>
        <taxon>Holothuroidea</taxon>
        <taxon>Aspidochirotacea</taxon>
        <taxon>Aspidochirotida</taxon>
        <taxon>Holothuriidae</taxon>
        <taxon>Holothuria</taxon>
    </lineage>
</organism>
<dbReference type="EMBL" id="JAIZAY010000020">
    <property type="protein sequence ID" value="KAJ8023014.1"/>
    <property type="molecule type" value="Genomic_DNA"/>
</dbReference>
<dbReference type="PANTHER" id="PTHR19143:SF458">
    <property type="entry name" value="FIBRINOGEN C-TERMINAL DOMAIN-CONTAINING PROTEIN-RELATED"/>
    <property type="match status" value="1"/>
</dbReference>
<gene>
    <name evidence="2" type="ORF">HOLleu_38072</name>
</gene>
<protein>
    <submittedName>
        <fullName evidence="2">Tenascin-R</fullName>
    </submittedName>
</protein>
<evidence type="ECO:0000259" key="1">
    <source>
        <dbReference type="PROSITE" id="PS51406"/>
    </source>
</evidence>
<dbReference type="OrthoDB" id="6108112at2759"/>
<dbReference type="PROSITE" id="PS51406">
    <property type="entry name" value="FIBRINOGEN_C_2"/>
    <property type="match status" value="1"/>
</dbReference>
<dbReference type="AlphaFoldDB" id="A0A9Q1BF82"/>
<dbReference type="GO" id="GO:0005615">
    <property type="term" value="C:extracellular space"/>
    <property type="evidence" value="ECO:0007669"/>
    <property type="project" value="TreeGrafter"/>
</dbReference>
<dbReference type="Proteomes" id="UP001152320">
    <property type="component" value="Chromosome 20"/>
</dbReference>
<accession>A0A9Q1BF82</accession>
<dbReference type="InterPro" id="IPR050373">
    <property type="entry name" value="Fibrinogen_C-term_domain"/>
</dbReference>
<comment type="caution">
    <text evidence="2">The sequence shown here is derived from an EMBL/GenBank/DDBJ whole genome shotgun (WGS) entry which is preliminary data.</text>
</comment>
<dbReference type="Pfam" id="PF00147">
    <property type="entry name" value="Fibrinogen_C"/>
    <property type="match status" value="1"/>
</dbReference>
<dbReference type="InterPro" id="IPR002181">
    <property type="entry name" value="Fibrinogen_a/b/g_C_dom"/>
</dbReference>
<dbReference type="InterPro" id="IPR036056">
    <property type="entry name" value="Fibrinogen-like_C"/>
</dbReference>
<dbReference type="SUPFAM" id="SSF56496">
    <property type="entry name" value="Fibrinogen C-terminal domain-like"/>
    <property type="match status" value="1"/>
</dbReference>
<reference evidence="2" key="1">
    <citation type="submission" date="2021-10" db="EMBL/GenBank/DDBJ databases">
        <title>Tropical sea cucumber genome reveals ecological adaptation and Cuvierian tubules defense mechanism.</title>
        <authorList>
            <person name="Chen T."/>
        </authorList>
    </citation>
    <scope>NUCLEOTIDE SEQUENCE</scope>
    <source>
        <strain evidence="2">Nanhai2018</strain>
        <tissue evidence="2">Muscle</tissue>
    </source>
</reference>
<evidence type="ECO:0000313" key="2">
    <source>
        <dbReference type="EMBL" id="KAJ8023014.1"/>
    </source>
</evidence>
<dbReference type="SMART" id="SM00186">
    <property type="entry name" value="FBG"/>
    <property type="match status" value="1"/>
</dbReference>
<evidence type="ECO:0000313" key="3">
    <source>
        <dbReference type="Proteomes" id="UP001152320"/>
    </source>
</evidence>
<name>A0A9Q1BF82_HOLLE</name>
<proteinExistence type="predicted"/>